<name>G7ICS5_MEDTR</name>
<dbReference type="EMBL" id="CM001217">
    <property type="protein sequence ID" value="AES61596.1"/>
    <property type="molecule type" value="Genomic_DNA"/>
</dbReference>
<reference evidence="2" key="3">
    <citation type="submission" date="2015-04" db="UniProtKB">
        <authorList>
            <consortium name="EnsemblPlants"/>
        </authorList>
    </citation>
    <scope>IDENTIFICATION</scope>
    <source>
        <strain evidence="2">cv. Jemalong A17</strain>
    </source>
</reference>
<dbReference type="EnsemblPlants" id="AES61596">
    <property type="protein sequence ID" value="AES61596"/>
    <property type="gene ID" value="MTR_1g086400"/>
</dbReference>
<keyword evidence="3" id="KW-1185">Reference proteome</keyword>
<organism evidence="1 3">
    <name type="scientific">Medicago truncatula</name>
    <name type="common">Barrel medic</name>
    <name type="synonym">Medicago tribuloides</name>
    <dbReference type="NCBI Taxonomy" id="3880"/>
    <lineage>
        <taxon>Eukaryota</taxon>
        <taxon>Viridiplantae</taxon>
        <taxon>Streptophyta</taxon>
        <taxon>Embryophyta</taxon>
        <taxon>Tracheophyta</taxon>
        <taxon>Spermatophyta</taxon>
        <taxon>Magnoliopsida</taxon>
        <taxon>eudicotyledons</taxon>
        <taxon>Gunneridae</taxon>
        <taxon>Pentapetalae</taxon>
        <taxon>rosids</taxon>
        <taxon>fabids</taxon>
        <taxon>Fabales</taxon>
        <taxon>Fabaceae</taxon>
        <taxon>Papilionoideae</taxon>
        <taxon>50 kb inversion clade</taxon>
        <taxon>NPAAA clade</taxon>
        <taxon>Hologalegina</taxon>
        <taxon>IRL clade</taxon>
        <taxon>Trifolieae</taxon>
        <taxon>Medicago</taxon>
    </lineage>
</organism>
<dbReference type="Proteomes" id="UP000002051">
    <property type="component" value="Unassembled WGS sequence"/>
</dbReference>
<sequence>MIRVVTTHAKFNKPKGYLALLPLQNPIRSEGYRSQILFKRSRSSIIRKLEDNCYFVDVHTGGYTHR</sequence>
<evidence type="ECO:0000313" key="2">
    <source>
        <dbReference type="EnsemblPlants" id="AES61596"/>
    </source>
</evidence>
<evidence type="ECO:0000313" key="1">
    <source>
        <dbReference type="EMBL" id="AES61596.1"/>
    </source>
</evidence>
<dbReference type="AlphaFoldDB" id="G7ICS5"/>
<proteinExistence type="predicted"/>
<dbReference type="HOGENOM" id="CLU_2834925_0_0_1"/>
<gene>
    <name evidence="1" type="ordered locus">MTR_1g086400</name>
</gene>
<reference evidence="1 3" key="2">
    <citation type="journal article" date="2014" name="BMC Genomics">
        <title>An improved genome release (version Mt4.0) for the model legume Medicago truncatula.</title>
        <authorList>
            <person name="Tang H."/>
            <person name="Krishnakumar V."/>
            <person name="Bidwell S."/>
            <person name="Rosen B."/>
            <person name="Chan A."/>
            <person name="Zhou S."/>
            <person name="Gentzbittel L."/>
            <person name="Childs K.L."/>
            <person name="Yandell M."/>
            <person name="Gundlach H."/>
            <person name="Mayer K.F."/>
            <person name="Schwartz D.C."/>
            <person name="Town C.D."/>
        </authorList>
    </citation>
    <scope>GENOME REANNOTATION</scope>
    <source>
        <strain evidence="2 3">cv. Jemalong A17</strain>
    </source>
</reference>
<protein>
    <submittedName>
        <fullName evidence="1 2">Uncharacterized protein</fullName>
    </submittedName>
</protein>
<reference evidence="1 3" key="1">
    <citation type="journal article" date="2011" name="Nature">
        <title>The Medicago genome provides insight into the evolution of rhizobial symbioses.</title>
        <authorList>
            <person name="Young N.D."/>
            <person name="Debelle F."/>
            <person name="Oldroyd G.E."/>
            <person name="Geurts R."/>
            <person name="Cannon S.B."/>
            <person name="Udvardi M.K."/>
            <person name="Benedito V.A."/>
            <person name="Mayer K.F."/>
            <person name="Gouzy J."/>
            <person name="Schoof H."/>
            <person name="Van de Peer Y."/>
            <person name="Proost S."/>
            <person name="Cook D.R."/>
            <person name="Meyers B.C."/>
            <person name="Spannagl M."/>
            <person name="Cheung F."/>
            <person name="De Mita S."/>
            <person name="Krishnakumar V."/>
            <person name="Gundlach H."/>
            <person name="Zhou S."/>
            <person name="Mudge J."/>
            <person name="Bharti A.K."/>
            <person name="Murray J.D."/>
            <person name="Naoumkina M.A."/>
            <person name="Rosen B."/>
            <person name="Silverstein K.A."/>
            <person name="Tang H."/>
            <person name="Rombauts S."/>
            <person name="Zhao P.X."/>
            <person name="Zhou P."/>
            <person name="Barbe V."/>
            <person name="Bardou P."/>
            <person name="Bechner M."/>
            <person name="Bellec A."/>
            <person name="Berger A."/>
            <person name="Berges H."/>
            <person name="Bidwell S."/>
            <person name="Bisseling T."/>
            <person name="Choisne N."/>
            <person name="Couloux A."/>
            <person name="Denny R."/>
            <person name="Deshpande S."/>
            <person name="Dai X."/>
            <person name="Doyle J.J."/>
            <person name="Dudez A.M."/>
            <person name="Farmer A.D."/>
            <person name="Fouteau S."/>
            <person name="Franken C."/>
            <person name="Gibelin C."/>
            <person name="Gish J."/>
            <person name="Goldstein S."/>
            <person name="Gonzalez A.J."/>
            <person name="Green P.J."/>
            <person name="Hallab A."/>
            <person name="Hartog M."/>
            <person name="Hua A."/>
            <person name="Humphray S.J."/>
            <person name="Jeong D.H."/>
            <person name="Jing Y."/>
            <person name="Jocker A."/>
            <person name="Kenton S.M."/>
            <person name="Kim D.J."/>
            <person name="Klee K."/>
            <person name="Lai H."/>
            <person name="Lang C."/>
            <person name="Lin S."/>
            <person name="Macmil S.L."/>
            <person name="Magdelenat G."/>
            <person name="Matthews L."/>
            <person name="McCorrison J."/>
            <person name="Monaghan E.L."/>
            <person name="Mun J.H."/>
            <person name="Najar F.Z."/>
            <person name="Nicholson C."/>
            <person name="Noirot C."/>
            <person name="O'Bleness M."/>
            <person name="Paule C.R."/>
            <person name="Poulain J."/>
            <person name="Prion F."/>
            <person name="Qin B."/>
            <person name="Qu C."/>
            <person name="Retzel E.F."/>
            <person name="Riddle C."/>
            <person name="Sallet E."/>
            <person name="Samain S."/>
            <person name="Samson N."/>
            <person name="Sanders I."/>
            <person name="Saurat O."/>
            <person name="Scarpelli C."/>
            <person name="Schiex T."/>
            <person name="Segurens B."/>
            <person name="Severin A.J."/>
            <person name="Sherrier D.J."/>
            <person name="Shi R."/>
            <person name="Sims S."/>
            <person name="Singer S.R."/>
            <person name="Sinharoy S."/>
            <person name="Sterck L."/>
            <person name="Viollet A."/>
            <person name="Wang B.B."/>
            <person name="Wang K."/>
            <person name="Wang M."/>
            <person name="Wang X."/>
            <person name="Warfsmann J."/>
            <person name="Weissenbach J."/>
            <person name="White D.D."/>
            <person name="White J.D."/>
            <person name="Wiley G.B."/>
            <person name="Wincker P."/>
            <person name="Xing Y."/>
            <person name="Yang L."/>
            <person name="Yao Z."/>
            <person name="Ying F."/>
            <person name="Zhai J."/>
            <person name="Zhou L."/>
            <person name="Zuber A."/>
            <person name="Denarie J."/>
            <person name="Dixon R.A."/>
            <person name="May G.D."/>
            <person name="Schwartz D.C."/>
            <person name="Rogers J."/>
            <person name="Quetier F."/>
            <person name="Town C.D."/>
            <person name="Roe B.A."/>
        </authorList>
    </citation>
    <scope>NUCLEOTIDE SEQUENCE [LARGE SCALE GENOMIC DNA]</scope>
    <source>
        <strain evidence="1">A17</strain>
        <strain evidence="2 3">cv. Jemalong A17</strain>
    </source>
</reference>
<dbReference type="PaxDb" id="3880-AES61596"/>
<accession>G7ICS5</accession>
<evidence type="ECO:0000313" key="3">
    <source>
        <dbReference type="Proteomes" id="UP000002051"/>
    </source>
</evidence>